<gene>
    <name evidence="1" type="ORF">NP590_16060</name>
</gene>
<protein>
    <submittedName>
        <fullName evidence="1">Uncharacterized protein</fullName>
    </submittedName>
</protein>
<comment type="caution">
    <text evidence="1">The sequence shown here is derived from an EMBL/GenBank/DDBJ whole genome shotgun (WGS) entry which is preliminary data.</text>
</comment>
<evidence type="ECO:0000313" key="2">
    <source>
        <dbReference type="Proteomes" id="UP001524499"/>
    </source>
</evidence>
<reference evidence="1 2" key="1">
    <citation type="submission" date="2022-07" db="EMBL/GenBank/DDBJ databases">
        <title>Methylomonas rivi sp. nov., Methylomonas rosea sp. nov., Methylomonas aureus sp. nov. and Methylomonas subterranea sp. nov., four novel methanotrophs isolated from a freshwater creek and the deep terrestrial subsurface.</title>
        <authorList>
            <person name="Abin C."/>
            <person name="Sankaranarayanan K."/>
            <person name="Garner C."/>
            <person name="Sindelar R."/>
            <person name="Kotary K."/>
            <person name="Garner R."/>
            <person name="Barclay S."/>
            <person name="Lawson P."/>
            <person name="Krumholz L."/>
        </authorList>
    </citation>
    <scope>NUCLEOTIDE SEQUENCE [LARGE SCALE GENOMIC DNA]</scope>
    <source>
        <strain evidence="1 2">SURF-2</strain>
    </source>
</reference>
<accession>A0ABT1TJI1</accession>
<name>A0ABT1TJI1_9GAMM</name>
<sequence>MGKLTYHGSYFVLDLIGNNSLFGEVKVKAIIDRECPKDGDGIEHYEGKFENFFANTGDKNSGLINAFRYPTH</sequence>
<dbReference type="EMBL" id="JANIBJ010000034">
    <property type="protein sequence ID" value="MCQ8105627.1"/>
    <property type="molecule type" value="Genomic_DNA"/>
</dbReference>
<keyword evidence="2" id="KW-1185">Reference proteome</keyword>
<dbReference type="RefSeq" id="WP_256603640.1">
    <property type="nucleotide sequence ID" value="NZ_JANIBJ010000034.1"/>
</dbReference>
<proteinExistence type="predicted"/>
<organism evidence="1 2">
    <name type="scientific">Methylomonas subterranea</name>
    <dbReference type="NCBI Taxonomy" id="2952225"/>
    <lineage>
        <taxon>Bacteria</taxon>
        <taxon>Pseudomonadati</taxon>
        <taxon>Pseudomonadota</taxon>
        <taxon>Gammaproteobacteria</taxon>
        <taxon>Methylococcales</taxon>
        <taxon>Methylococcaceae</taxon>
        <taxon>Methylomonas</taxon>
    </lineage>
</organism>
<evidence type="ECO:0000313" key="1">
    <source>
        <dbReference type="EMBL" id="MCQ8105627.1"/>
    </source>
</evidence>
<dbReference type="Proteomes" id="UP001524499">
    <property type="component" value="Unassembled WGS sequence"/>
</dbReference>